<dbReference type="GO" id="GO:0003677">
    <property type="term" value="F:DNA binding"/>
    <property type="evidence" value="ECO:0007669"/>
    <property type="project" value="InterPro"/>
</dbReference>
<feature type="domain" description="SAP" evidence="11">
    <location>
        <begin position="18"/>
        <end position="52"/>
    </location>
</feature>
<keyword evidence="7" id="KW-0464">Manganese</keyword>
<evidence type="ECO:0000256" key="5">
    <source>
        <dbReference type="ARBA" id="ARBA00022842"/>
    </source>
</evidence>
<dbReference type="GO" id="GO:0005634">
    <property type="term" value="C:nucleus"/>
    <property type="evidence" value="ECO:0007669"/>
    <property type="project" value="TreeGrafter"/>
</dbReference>
<evidence type="ECO:0000256" key="10">
    <source>
        <dbReference type="SAM" id="MobiDB-lite"/>
    </source>
</evidence>
<dbReference type="PROSITE" id="PS51435">
    <property type="entry name" value="AP_NUCLEASE_F1_4"/>
    <property type="match status" value="1"/>
</dbReference>
<dbReference type="EMBL" id="CAKKNE010000006">
    <property type="protein sequence ID" value="CAH0378624.1"/>
    <property type="molecule type" value="Genomic_DNA"/>
</dbReference>
<dbReference type="SMART" id="SM00513">
    <property type="entry name" value="SAP"/>
    <property type="match status" value="1"/>
</dbReference>
<organism evidence="12 13">
    <name type="scientific">Pelagomonas calceolata</name>
    <dbReference type="NCBI Taxonomy" id="35677"/>
    <lineage>
        <taxon>Eukaryota</taxon>
        <taxon>Sar</taxon>
        <taxon>Stramenopiles</taxon>
        <taxon>Ochrophyta</taxon>
        <taxon>Pelagophyceae</taxon>
        <taxon>Pelagomonadales</taxon>
        <taxon>Pelagomonadaceae</taxon>
        <taxon>Pelagomonas</taxon>
    </lineage>
</organism>
<dbReference type="InterPro" id="IPR020848">
    <property type="entry name" value="AP_endonuclease_F1_CS"/>
</dbReference>
<keyword evidence="4" id="KW-0378">Hydrolase</keyword>
<protein>
    <recommendedName>
        <fullName evidence="9">DNA-(apurinic or apyrimidinic site) endonuclease</fullName>
        <ecNumber evidence="9">3.1.-.-</ecNumber>
    </recommendedName>
</protein>
<evidence type="ECO:0000256" key="6">
    <source>
        <dbReference type="PIRSR" id="PIRSR604808-1"/>
    </source>
</evidence>
<dbReference type="GO" id="GO:0046872">
    <property type="term" value="F:metal ion binding"/>
    <property type="evidence" value="ECO:0007669"/>
    <property type="project" value="UniProtKB-KW"/>
</dbReference>
<feature type="binding site" evidence="7">
    <location>
        <position position="345"/>
    </location>
    <ligand>
        <name>Mg(2+)</name>
        <dbReference type="ChEBI" id="CHEBI:18420"/>
        <label>1</label>
    </ligand>
</feature>
<keyword evidence="9" id="KW-0227">DNA damage</keyword>
<dbReference type="InterPro" id="IPR004808">
    <property type="entry name" value="AP_endonuc_1"/>
</dbReference>
<evidence type="ECO:0000256" key="4">
    <source>
        <dbReference type="ARBA" id="ARBA00022801"/>
    </source>
</evidence>
<keyword evidence="5 7" id="KW-0460">Magnesium</keyword>
<dbReference type="GO" id="GO:0006284">
    <property type="term" value="P:base-excision repair"/>
    <property type="evidence" value="ECO:0007669"/>
    <property type="project" value="TreeGrafter"/>
</dbReference>
<evidence type="ECO:0000313" key="12">
    <source>
        <dbReference type="EMBL" id="CAH0378624.1"/>
    </source>
</evidence>
<feature type="site" description="Transition state stabilizer" evidence="8">
    <location>
        <position position="345"/>
    </location>
</feature>
<dbReference type="Gene3D" id="1.10.720.30">
    <property type="entry name" value="SAP domain"/>
    <property type="match status" value="1"/>
</dbReference>
<dbReference type="PROSITE" id="PS50800">
    <property type="entry name" value="SAP"/>
    <property type="match status" value="1"/>
</dbReference>
<keyword evidence="9" id="KW-0234">DNA repair</keyword>
<comment type="cofactor">
    <cofactor evidence="7 9">
        <name>Mg(2+)</name>
        <dbReference type="ChEBI" id="CHEBI:18420"/>
    </cofactor>
    <cofactor evidence="7 9">
        <name>Mn(2+)</name>
        <dbReference type="ChEBI" id="CHEBI:29035"/>
    </cofactor>
    <text evidence="7 9">Probably binds two magnesium or manganese ions per subunit.</text>
</comment>
<evidence type="ECO:0000259" key="11">
    <source>
        <dbReference type="PROSITE" id="PS50800"/>
    </source>
</evidence>
<proteinExistence type="inferred from homology"/>
<comment type="cofactor">
    <cofactor evidence="1">
        <name>Mn(2+)</name>
        <dbReference type="ChEBI" id="CHEBI:29035"/>
    </cofactor>
</comment>
<evidence type="ECO:0000313" key="13">
    <source>
        <dbReference type="Proteomes" id="UP000789595"/>
    </source>
</evidence>
<evidence type="ECO:0000256" key="2">
    <source>
        <dbReference type="ARBA" id="ARBA00007092"/>
    </source>
</evidence>
<evidence type="ECO:0000256" key="1">
    <source>
        <dbReference type="ARBA" id="ARBA00001936"/>
    </source>
</evidence>
<dbReference type="AlphaFoldDB" id="A0A8J2SW52"/>
<dbReference type="InterPro" id="IPR036691">
    <property type="entry name" value="Endo/exonu/phosph_ase_sf"/>
</dbReference>
<comment type="caution">
    <text evidence="12">The sequence shown here is derived from an EMBL/GenBank/DDBJ whole genome shotgun (WGS) entry which is preliminary data.</text>
</comment>
<feature type="binding site" evidence="7">
    <location>
        <position position="467"/>
    </location>
    <ligand>
        <name>Mg(2+)</name>
        <dbReference type="ChEBI" id="CHEBI:18420"/>
        <label>1</label>
    </ligand>
</feature>
<feature type="binding site" evidence="7">
    <location>
        <position position="466"/>
    </location>
    <ligand>
        <name>Mg(2+)</name>
        <dbReference type="ChEBI" id="CHEBI:18420"/>
        <label>1</label>
    </ligand>
</feature>
<evidence type="ECO:0000256" key="8">
    <source>
        <dbReference type="PIRSR" id="PIRSR604808-3"/>
    </source>
</evidence>
<dbReference type="InterPro" id="IPR036361">
    <property type="entry name" value="SAP_dom_sf"/>
</dbReference>
<feature type="active site" description="Proton acceptor" evidence="6">
    <location>
        <position position="467"/>
    </location>
</feature>
<dbReference type="InterPro" id="IPR005135">
    <property type="entry name" value="Endo/exonuclease/phosphatase"/>
</dbReference>
<feature type="site" description="Important for catalytic activity" evidence="8">
    <location>
        <position position="440"/>
    </location>
</feature>
<accession>A0A8J2SW52</accession>
<feature type="active site" evidence="6">
    <location>
        <position position="306"/>
    </location>
</feature>
<evidence type="ECO:0000256" key="3">
    <source>
        <dbReference type="ARBA" id="ARBA00022723"/>
    </source>
</evidence>
<feature type="binding site" evidence="7">
    <location>
        <position position="218"/>
    </location>
    <ligand>
        <name>Mg(2+)</name>
        <dbReference type="ChEBI" id="CHEBI:18420"/>
        <label>1</label>
    </ligand>
</feature>
<dbReference type="SUPFAM" id="SSF68906">
    <property type="entry name" value="SAP domain"/>
    <property type="match status" value="1"/>
</dbReference>
<dbReference type="GO" id="GO:0008081">
    <property type="term" value="F:phosphoric diester hydrolase activity"/>
    <property type="evidence" value="ECO:0007669"/>
    <property type="project" value="TreeGrafter"/>
</dbReference>
<feature type="binding site" evidence="7">
    <location>
        <position position="343"/>
    </location>
    <ligand>
        <name>Mg(2+)</name>
        <dbReference type="ChEBI" id="CHEBI:18420"/>
        <label>1</label>
    </ligand>
</feature>
<sequence length="477" mass="51319">MAKRDASAFDEAAATRDAKKLKVAELRAALEAAGADSKGLKAELVERLVAAARDGSAEVPPAAPSPPPSAKKAKSPAKPKPDGQKIEIVRLDSKGAIQETLEAPQSYSDARAEFGKLRHSTTLDDGGSLELRVGGVAKLSTQDEKKKKTKTKKAKAPAGPIPRSACPRTSVEGKKLALLSVNVAGLRALLDPAKDAARRDALQKLVQDEKPDVLCLNEHKLQESHVDAMKEELASLLPDYPVSLQHFTCSTAKKGYSGVAMLIRRGGVAEGADVTAGYETTDEIVKTEGRLLTLKAPGLPTIVATYVPNSGQKLDRLQYRCETWDRGLASYVKGLGNTIVIGDLNCCHLPEDIHNMYTRPNFAEMRAGDVPVEEQYKGLSGPAKQAGLTVEERKSFSKLLADADLVDAFRTKHPEALGVFSYYSQRVVANRGMNRGLRLDYVLASPSLKLADAFILSTDDAWPFADHSPVGAVFQLD</sequence>
<reference evidence="12" key="1">
    <citation type="submission" date="2021-11" db="EMBL/GenBank/DDBJ databases">
        <authorList>
            <consortium name="Genoscope - CEA"/>
            <person name="William W."/>
        </authorList>
    </citation>
    <scope>NUCLEOTIDE SEQUENCE</scope>
</reference>
<feature type="active site" description="Proton donor/acceptor" evidence="6">
    <location>
        <position position="343"/>
    </location>
</feature>
<keyword evidence="13" id="KW-1185">Reference proteome</keyword>
<feature type="site" description="Interaction with DNA substrate" evidence="8">
    <location>
        <position position="467"/>
    </location>
</feature>
<dbReference type="GO" id="GO:0008311">
    <property type="term" value="F:double-stranded DNA 3'-5' DNA exonuclease activity"/>
    <property type="evidence" value="ECO:0007669"/>
    <property type="project" value="TreeGrafter"/>
</dbReference>
<dbReference type="Gene3D" id="3.60.10.10">
    <property type="entry name" value="Endonuclease/exonuclease/phosphatase"/>
    <property type="match status" value="1"/>
</dbReference>
<dbReference type="SUPFAM" id="SSF56219">
    <property type="entry name" value="DNase I-like"/>
    <property type="match status" value="1"/>
</dbReference>
<dbReference type="GO" id="GO:0003906">
    <property type="term" value="F:DNA-(apurinic or apyrimidinic site) endonuclease activity"/>
    <property type="evidence" value="ECO:0007669"/>
    <property type="project" value="TreeGrafter"/>
</dbReference>
<comment type="similarity">
    <text evidence="2 9">Belongs to the DNA repair enzymes AP/ExoA family.</text>
</comment>
<gene>
    <name evidence="12" type="ORF">PECAL_6P02170</name>
</gene>
<dbReference type="EC" id="3.1.-.-" evidence="9"/>
<feature type="binding site" evidence="7">
    <location>
        <position position="182"/>
    </location>
    <ligand>
        <name>Mg(2+)</name>
        <dbReference type="ChEBI" id="CHEBI:18420"/>
        <label>1</label>
    </ligand>
</feature>
<dbReference type="PANTHER" id="PTHR22748">
    <property type="entry name" value="AP ENDONUCLEASE"/>
    <property type="match status" value="1"/>
</dbReference>
<name>A0A8J2SW52_9STRA</name>
<feature type="region of interest" description="Disordered" evidence="10">
    <location>
        <begin position="139"/>
        <end position="167"/>
    </location>
</feature>
<dbReference type="PROSITE" id="PS00728">
    <property type="entry name" value="AP_NUCLEASE_F1_3"/>
    <property type="match status" value="1"/>
</dbReference>
<feature type="region of interest" description="Disordered" evidence="10">
    <location>
        <begin position="53"/>
        <end position="86"/>
    </location>
</feature>
<evidence type="ECO:0000256" key="9">
    <source>
        <dbReference type="RuleBase" id="RU362131"/>
    </source>
</evidence>
<dbReference type="InterPro" id="IPR003034">
    <property type="entry name" value="SAP_dom"/>
</dbReference>
<dbReference type="Pfam" id="PF02037">
    <property type="entry name" value="SAP"/>
    <property type="match status" value="1"/>
</dbReference>
<keyword evidence="3 7" id="KW-0479">Metal-binding</keyword>
<dbReference type="Pfam" id="PF03372">
    <property type="entry name" value="Exo_endo_phos"/>
    <property type="match status" value="1"/>
</dbReference>
<dbReference type="PANTHER" id="PTHR22748:SF6">
    <property type="entry name" value="DNA-(APURINIC OR APYRIMIDINIC SITE) ENDONUCLEASE"/>
    <property type="match status" value="1"/>
</dbReference>
<evidence type="ECO:0000256" key="7">
    <source>
        <dbReference type="PIRSR" id="PIRSR604808-2"/>
    </source>
</evidence>
<dbReference type="NCBIfam" id="TIGR00633">
    <property type="entry name" value="xth"/>
    <property type="match status" value="1"/>
</dbReference>
<dbReference type="Proteomes" id="UP000789595">
    <property type="component" value="Unassembled WGS sequence"/>
</dbReference>
<dbReference type="OrthoDB" id="498125at2759"/>